<evidence type="ECO:0000256" key="5">
    <source>
        <dbReference type="ARBA" id="ARBA00022989"/>
    </source>
</evidence>
<dbReference type="GO" id="GO:0008961">
    <property type="term" value="F:phosphatidylglycerol-prolipoprotein diacylglyceryl transferase activity"/>
    <property type="evidence" value="ECO:0007669"/>
    <property type="project" value="UniProtKB-UniRule"/>
</dbReference>
<comment type="caution">
    <text evidence="8">The sequence shown here is derived from an EMBL/GenBank/DDBJ whole genome shotgun (WGS) entry which is preliminary data.</text>
</comment>
<evidence type="ECO:0000313" key="9">
    <source>
        <dbReference type="Proteomes" id="UP000005309"/>
    </source>
</evidence>
<dbReference type="EMBL" id="ACLA01000018">
    <property type="protein sequence ID" value="EEQ48498.1"/>
    <property type="molecule type" value="Genomic_DNA"/>
</dbReference>
<comment type="pathway">
    <text evidence="7">Protein modification; lipoprotein biosynthesis (diacylglyceryl transfer).</text>
</comment>
<keyword evidence="9" id="KW-1185">Reference proteome</keyword>
<keyword evidence="4 7" id="KW-0812">Transmembrane</keyword>
<evidence type="ECO:0000256" key="2">
    <source>
        <dbReference type="ARBA" id="ARBA00022475"/>
    </source>
</evidence>
<dbReference type="AlphaFoldDB" id="C4V3S9"/>
<feature type="transmembrane region" description="Helical" evidence="7">
    <location>
        <begin position="20"/>
        <end position="42"/>
    </location>
</feature>
<comment type="similarity">
    <text evidence="1 7">Belongs to the Lgt family.</text>
</comment>
<dbReference type="UniPathway" id="UPA00664"/>
<dbReference type="Proteomes" id="UP000005309">
    <property type="component" value="Unassembled WGS sequence"/>
</dbReference>
<name>C4V3S9_9FIRM</name>
<feature type="transmembrane region" description="Helical" evidence="7">
    <location>
        <begin position="93"/>
        <end position="114"/>
    </location>
</feature>
<comment type="subcellular location">
    <subcellularLocation>
        <location evidence="7">Cell membrane</location>
        <topology evidence="7">Multi-pass membrane protein</topology>
    </subcellularLocation>
</comment>
<keyword evidence="8" id="KW-0328">Glycosyltransferase</keyword>
<evidence type="ECO:0000256" key="7">
    <source>
        <dbReference type="HAMAP-Rule" id="MF_01147"/>
    </source>
</evidence>
<evidence type="ECO:0000256" key="6">
    <source>
        <dbReference type="ARBA" id="ARBA00023136"/>
    </source>
</evidence>
<evidence type="ECO:0000256" key="1">
    <source>
        <dbReference type="ARBA" id="ARBA00007150"/>
    </source>
</evidence>
<comment type="catalytic activity">
    <reaction evidence="7">
        <text>L-cysteinyl-[prolipoprotein] + a 1,2-diacyl-sn-glycero-3-phospho-(1'-sn-glycerol) = an S-1,2-diacyl-sn-glyceryl-L-cysteinyl-[prolipoprotein] + sn-glycerol 1-phosphate + H(+)</text>
        <dbReference type="Rhea" id="RHEA:56712"/>
        <dbReference type="Rhea" id="RHEA-COMP:14679"/>
        <dbReference type="Rhea" id="RHEA-COMP:14680"/>
        <dbReference type="ChEBI" id="CHEBI:15378"/>
        <dbReference type="ChEBI" id="CHEBI:29950"/>
        <dbReference type="ChEBI" id="CHEBI:57685"/>
        <dbReference type="ChEBI" id="CHEBI:64716"/>
        <dbReference type="ChEBI" id="CHEBI:140658"/>
        <dbReference type="EC" id="2.5.1.145"/>
    </reaction>
</comment>
<keyword evidence="6 7" id="KW-0472">Membrane</keyword>
<dbReference type="HOGENOM" id="CLU_013386_1_2_9"/>
<organism evidence="8 9">
    <name type="scientific">Selenomonas flueggei ATCC 43531</name>
    <dbReference type="NCBI Taxonomy" id="638302"/>
    <lineage>
        <taxon>Bacteria</taxon>
        <taxon>Bacillati</taxon>
        <taxon>Bacillota</taxon>
        <taxon>Negativicutes</taxon>
        <taxon>Selenomonadales</taxon>
        <taxon>Selenomonadaceae</taxon>
        <taxon>Selenomonas</taxon>
    </lineage>
</organism>
<dbReference type="PANTHER" id="PTHR30589">
    <property type="entry name" value="PROLIPOPROTEIN DIACYLGLYCERYL TRANSFERASE"/>
    <property type="match status" value="1"/>
</dbReference>
<feature type="binding site" evidence="7">
    <location>
        <position position="141"/>
    </location>
    <ligand>
        <name>a 1,2-diacyl-sn-glycero-3-phospho-(1'-sn-glycerol)</name>
        <dbReference type="ChEBI" id="CHEBI:64716"/>
    </ligand>
</feature>
<comment type="function">
    <text evidence="7">Catalyzes the transfer of the diacylglyceryl group from phosphatidylglycerol to the sulfhydryl group of the N-terminal cysteine of a prolipoprotein, the first step in the formation of mature lipoproteins.</text>
</comment>
<dbReference type="Pfam" id="PF01790">
    <property type="entry name" value="LGT"/>
    <property type="match status" value="1"/>
</dbReference>
<dbReference type="HAMAP" id="MF_01147">
    <property type="entry name" value="Lgt"/>
    <property type="match status" value="1"/>
</dbReference>
<feature type="transmembrane region" description="Helical" evidence="7">
    <location>
        <begin position="210"/>
        <end position="229"/>
    </location>
</feature>
<protein>
    <recommendedName>
        <fullName evidence="7">Phosphatidylglycerol--prolipoprotein diacylglyceryl transferase</fullName>
        <ecNumber evidence="7">2.5.1.145</ecNumber>
    </recommendedName>
</protein>
<dbReference type="EC" id="2.5.1.145" evidence="7"/>
<sequence>MRPHRKGHFVHQYLFYIGDFPIRAYGVVISLSIFLATGVAYYLAKADGRGYEKYITDIGIYCGIAGLLGARLWDVFFFDWDYYQHHLTELLNVWQGGMAIQGGVFLGVLVGILYSRKQGLDTIHFLDVVAPAIVLGQALGRCANLLNGDAFGAPTGGDFGILYPAATLAYHTYGAQPLWPAEVWEGQLDIVIFALLLLFRARSHARGQCFALYIMLYSLVRFALEYLRGDYTEKYFGLFTSAQTGSLAFGAIALVFFLWLGLRKSHEMVKCPSPPQKYDHRKKGRDEK</sequence>
<reference evidence="8 9" key="1">
    <citation type="submission" date="2009-04" db="EMBL/GenBank/DDBJ databases">
        <authorList>
            <person name="Qin X."/>
            <person name="Bachman B."/>
            <person name="Battles P."/>
            <person name="Bell A."/>
            <person name="Bess C."/>
            <person name="Bickham C."/>
            <person name="Chaboub L."/>
            <person name="Chen D."/>
            <person name="Coyle M."/>
            <person name="Deiros D.R."/>
            <person name="Dinh H."/>
            <person name="Forbes L."/>
            <person name="Fowler G."/>
            <person name="Francisco L."/>
            <person name="Fu Q."/>
            <person name="Gubbala S."/>
            <person name="Hale W."/>
            <person name="Han Y."/>
            <person name="Hemphill L."/>
            <person name="Highlander S.K."/>
            <person name="Hirani K."/>
            <person name="Hogues M."/>
            <person name="Jackson L."/>
            <person name="Jakkamsetti A."/>
            <person name="Javaid M."/>
            <person name="Jiang H."/>
            <person name="Korchina V."/>
            <person name="Kovar C."/>
            <person name="Lara F."/>
            <person name="Lee S."/>
            <person name="Mata R."/>
            <person name="Mathew T."/>
            <person name="Moen C."/>
            <person name="Morales K."/>
            <person name="Munidasa M."/>
            <person name="Nazareth L."/>
            <person name="Ngo R."/>
            <person name="Nguyen L."/>
            <person name="Okwuonu G."/>
            <person name="Ongeri F."/>
            <person name="Patil S."/>
            <person name="Petrosino J."/>
            <person name="Pham C."/>
            <person name="Pham P."/>
            <person name="Pu L.-L."/>
            <person name="Puazo M."/>
            <person name="Raj R."/>
            <person name="Reid J."/>
            <person name="Rouhana J."/>
            <person name="Saada N."/>
            <person name="Shang Y."/>
            <person name="Simmons D."/>
            <person name="Thornton R."/>
            <person name="Warren J."/>
            <person name="Weissenberger G."/>
            <person name="Zhang J."/>
            <person name="Zhang L."/>
            <person name="Zhou C."/>
            <person name="Zhu D."/>
            <person name="Muzny D."/>
            <person name="Worley K."/>
            <person name="Gibbs R."/>
        </authorList>
    </citation>
    <scope>NUCLEOTIDE SEQUENCE [LARGE SCALE GENOMIC DNA]</scope>
    <source>
        <strain evidence="8 9">ATCC 43531</strain>
    </source>
</reference>
<dbReference type="NCBIfam" id="TIGR00544">
    <property type="entry name" value="lgt"/>
    <property type="match status" value="1"/>
</dbReference>
<keyword evidence="2 7" id="KW-1003">Cell membrane</keyword>
<evidence type="ECO:0000313" key="8">
    <source>
        <dbReference type="EMBL" id="EEQ48498.1"/>
    </source>
</evidence>
<dbReference type="eggNOG" id="COG0682">
    <property type="taxonomic scope" value="Bacteria"/>
</dbReference>
<dbReference type="GO" id="GO:0042158">
    <property type="term" value="P:lipoprotein biosynthetic process"/>
    <property type="evidence" value="ECO:0007669"/>
    <property type="project" value="UniProtKB-UniRule"/>
</dbReference>
<gene>
    <name evidence="7 8" type="primary">lgt</name>
    <name evidence="8" type="ORF">HMPREF0908_1173</name>
</gene>
<dbReference type="InterPro" id="IPR001640">
    <property type="entry name" value="Lgt"/>
</dbReference>
<proteinExistence type="inferred from homology"/>
<dbReference type="GO" id="GO:0005886">
    <property type="term" value="C:plasma membrane"/>
    <property type="evidence" value="ECO:0007669"/>
    <property type="project" value="UniProtKB-SubCell"/>
</dbReference>
<accession>C4V3S9</accession>
<evidence type="ECO:0000256" key="3">
    <source>
        <dbReference type="ARBA" id="ARBA00022679"/>
    </source>
</evidence>
<keyword evidence="3 7" id="KW-0808">Transferase</keyword>
<evidence type="ECO:0000256" key="4">
    <source>
        <dbReference type="ARBA" id="ARBA00022692"/>
    </source>
</evidence>
<keyword evidence="5 7" id="KW-1133">Transmembrane helix</keyword>
<dbReference type="PANTHER" id="PTHR30589:SF0">
    <property type="entry name" value="PHOSPHATIDYLGLYCEROL--PROLIPOPROTEIN DIACYLGLYCERYL TRANSFERASE"/>
    <property type="match status" value="1"/>
</dbReference>
<feature type="transmembrane region" description="Helical" evidence="7">
    <location>
        <begin position="235"/>
        <end position="260"/>
    </location>
</feature>
<keyword evidence="8" id="KW-0449">Lipoprotein</keyword>
<dbReference type="STRING" id="638302.HMPREF0908_1173"/>
<feature type="transmembrane region" description="Helical" evidence="7">
    <location>
        <begin position="54"/>
        <end position="73"/>
    </location>
</feature>